<protein>
    <recommendedName>
        <fullName evidence="2">TOD1/MUCI70 glycosyltransferase-like domain-containing protein</fullName>
    </recommendedName>
</protein>
<evidence type="ECO:0000313" key="3">
    <source>
        <dbReference type="EMBL" id="RLN23073.1"/>
    </source>
</evidence>
<feature type="compositionally biased region" description="Pro residues" evidence="1">
    <location>
        <begin position="60"/>
        <end position="73"/>
    </location>
</feature>
<feature type="region of interest" description="Disordered" evidence="1">
    <location>
        <begin position="50"/>
        <end position="103"/>
    </location>
</feature>
<dbReference type="EMBL" id="PQIB02000004">
    <property type="protein sequence ID" value="RLN23073.1"/>
    <property type="molecule type" value="Genomic_DNA"/>
</dbReference>
<evidence type="ECO:0000256" key="1">
    <source>
        <dbReference type="SAM" id="MobiDB-lite"/>
    </source>
</evidence>
<reference evidence="4" key="1">
    <citation type="journal article" date="2019" name="Nat. Commun.">
        <title>The genome of broomcorn millet.</title>
        <authorList>
            <person name="Zou C."/>
            <person name="Miki D."/>
            <person name="Li D."/>
            <person name="Tang Q."/>
            <person name="Xiao L."/>
            <person name="Rajput S."/>
            <person name="Deng P."/>
            <person name="Jia W."/>
            <person name="Huang R."/>
            <person name="Zhang M."/>
            <person name="Sun Y."/>
            <person name="Hu J."/>
            <person name="Fu X."/>
            <person name="Schnable P.S."/>
            <person name="Li F."/>
            <person name="Zhang H."/>
            <person name="Feng B."/>
            <person name="Zhu X."/>
            <person name="Liu R."/>
            <person name="Schnable J.C."/>
            <person name="Zhu J.-K."/>
            <person name="Zhang H."/>
        </authorList>
    </citation>
    <scope>NUCLEOTIDE SEQUENCE [LARGE SCALE GENOMIC DNA]</scope>
</reference>
<keyword evidence="4" id="KW-1185">Reference proteome</keyword>
<evidence type="ECO:0000313" key="4">
    <source>
        <dbReference type="Proteomes" id="UP000275267"/>
    </source>
</evidence>
<dbReference type="Proteomes" id="UP000275267">
    <property type="component" value="Unassembled WGS sequence"/>
</dbReference>
<name>A0A3L6SNH4_PANMI</name>
<dbReference type="STRING" id="4540.A0A3L6SNH4"/>
<organism evidence="3 4">
    <name type="scientific">Panicum miliaceum</name>
    <name type="common">Proso millet</name>
    <name type="synonym">Broomcorn millet</name>
    <dbReference type="NCBI Taxonomy" id="4540"/>
    <lineage>
        <taxon>Eukaryota</taxon>
        <taxon>Viridiplantae</taxon>
        <taxon>Streptophyta</taxon>
        <taxon>Embryophyta</taxon>
        <taxon>Tracheophyta</taxon>
        <taxon>Spermatophyta</taxon>
        <taxon>Magnoliopsida</taxon>
        <taxon>Liliopsida</taxon>
        <taxon>Poales</taxon>
        <taxon>Poaceae</taxon>
        <taxon>PACMAD clade</taxon>
        <taxon>Panicoideae</taxon>
        <taxon>Panicodae</taxon>
        <taxon>Paniceae</taxon>
        <taxon>Panicinae</taxon>
        <taxon>Panicum</taxon>
        <taxon>Panicum sect. Panicum</taxon>
    </lineage>
</organism>
<dbReference type="PANTHER" id="PTHR12956:SF13">
    <property type="entry name" value="ALKALINE CERAMIDASE TOD1"/>
    <property type="match status" value="1"/>
</dbReference>
<feature type="compositionally biased region" description="Basic residues" evidence="1">
    <location>
        <begin position="92"/>
        <end position="103"/>
    </location>
</feature>
<dbReference type="InterPro" id="IPR006852">
    <property type="entry name" value="TOD1_MUCI70"/>
</dbReference>
<proteinExistence type="predicted"/>
<dbReference type="InterPro" id="IPR048354">
    <property type="entry name" value="TOD1_MUCI70_glycTrfase_dom"/>
</dbReference>
<accession>A0A3L6SNH4</accession>
<feature type="domain" description="TOD1/MUCI70 glycosyltransferase-like" evidence="2">
    <location>
        <begin position="241"/>
        <end position="543"/>
    </location>
</feature>
<evidence type="ECO:0000259" key="2">
    <source>
        <dbReference type="Pfam" id="PF04765"/>
    </source>
</evidence>
<gene>
    <name evidence="3" type="ORF">C2845_PM07G38510</name>
</gene>
<dbReference type="OrthoDB" id="1905162at2759"/>
<sequence>MHVLNEDTRWKPCPWSTKHGSSCYIQGTLQSPNVRERRAPLSQPLASLTGNALRTQRPVATPPTNNPAPPTITPRPELAGSTVRAAPTGGGARKHVQASRRRRRPGMVRWVRVRSPPVLESKLLCLSLLYLLTTLPLALYVSFSDPGRRCPRLQLPFFASRASPAKTALFEYPPGYGEHKHALPVTRALCSSAVAFAGLHLSVVLDEQHPSHYKTALEEINGLCRNLSASASRSPALRYQSGRRDTFAGNLSTEKRRSFFSHSDNQVEVPCGFFKEFSVPEADRLAMEKCRGVVVASAILNDYDKIRQPMGLGAGTLATACFFMFIDDATRRVLARHGILTVAQGARRGGGATVGAWRVVTLRAGELPYESPAMNGVVAKHLLHRLFPNARFSVWVDAKMQLTADPMLLVHALLVGRGADMAVSRHPFNVHTVEEAVATARWHKWGDVEAVRAQMETYCANGLQPWSPSKLPYPSDVPDTAIIIRRHGLASDLFSCLLFNELEAFNPRDQLAFAYVRDQMSPRVSINMFEVEVFEHIAVEYRHNLKPDGRGGGKQGVTRMTSSRDITGSSCERYLLKMWGESTE</sequence>
<dbReference type="Pfam" id="PF04765">
    <property type="entry name" value="TOD1_MUCI70"/>
    <property type="match status" value="1"/>
</dbReference>
<comment type="caution">
    <text evidence="3">The sequence shown here is derived from an EMBL/GenBank/DDBJ whole genome shotgun (WGS) entry which is preliminary data.</text>
</comment>
<dbReference type="AlphaFoldDB" id="A0A3L6SNH4"/>
<dbReference type="PANTHER" id="PTHR12956">
    <property type="entry name" value="ALKALINE CERAMIDASE-RELATED"/>
    <property type="match status" value="1"/>
</dbReference>